<dbReference type="Pfam" id="PF02108">
    <property type="entry name" value="FliH"/>
    <property type="match status" value="1"/>
</dbReference>
<evidence type="ECO:0000256" key="6">
    <source>
        <dbReference type="ARBA" id="ARBA00022927"/>
    </source>
</evidence>
<name>M1YZ68_NITG3</name>
<evidence type="ECO:0000256" key="7">
    <source>
        <dbReference type="ARBA" id="ARBA00023225"/>
    </source>
</evidence>
<feature type="region of interest" description="Disordered" evidence="8">
    <location>
        <begin position="262"/>
        <end position="323"/>
    </location>
</feature>
<comment type="caution">
    <text evidence="10">The sequence shown here is derived from an EMBL/GenBank/DDBJ whole genome shotgun (WGS) entry which is preliminary data.</text>
</comment>
<feature type="compositionally biased region" description="Acidic residues" evidence="8">
    <location>
        <begin position="282"/>
        <end position="292"/>
    </location>
</feature>
<dbReference type="OrthoDB" id="9786263at2"/>
<feature type="region of interest" description="Disordered" evidence="8">
    <location>
        <begin position="1"/>
        <end position="44"/>
    </location>
</feature>
<dbReference type="GO" id="GO:0015031">
    <property type="term" value="P:protein transport"/>
    <property type="evidence" value="ECO:0007669"/>
    <property type="project" value="UniProtKB-KW"/>
</dbReference>
<dbReference type="InterPro" id="IPR018035">
    <property type="entry name" value="Flagellar_FliH/T3SS_HrpE"/>
</dbReference>
<sequence length="323" mass="36426">MEARKNLSETFKPFRSKEDVEGSGKDPKSPATSGDAPFQFQDFGVRRDLPRGFKFDLEKSRNFDEHNIEKAKQSVQEVFADALERIKAKAEEVKAQAREEGHKTGYEEGYKAGEEAARKEFTPFLETLTEGVEELGKFRSSMYAKLEREMVNMVVGIAKKIIETDLASREDSVRDIIRLAVGSILDRETLVIKVHPRDREHAENYTQELDRLFPDIRNVRVEGHASVPRGGCRVESNFGNVEADIDRLKAEIDKLLHRAPPLPEELQDYPEPSIQPEPVAAESDEENGENEQMDPSASAPEERPAEEPGDSGDENETDPKNES</sequence>
<evidence type="ECO:0000256" key="4">
    <source>
        <dbReference type="ARBA" id="ARBA00022448"/>
    </source>
</evidence>
<dbReference type="STRING" id="1266370.NITGR_310036"/>
<accession>M1YZ68</accession>
<organism evidence="10 11">
    <name type="scientific">Nitrospina gracilis (strain 3/211)</name>
    <dbReference type="NCBI Taxonomy" id="1266370"/>
    <lineage>
        <taxon>Bacteria</taxon>
        <taxon>Pseudomonadati</taxon>
        <taxon>Nitrospinota/Tectimicrobiota group</taxon>
        <taxon>Nitrospinota</taxon>
        <taxon>Nitrospinia</taxon>
        <taxon>Nitrospinales</taxon>
        <taxon>Nitrospinaceae</taxon>
        <taxon>Nitrospina</taxon>
    </lineage>
</organism>
<dbReference type="AlphaFoldDB" id="M1YZ68"/>
<evidence type="ECO:0000313" key="10">
    <source>
        <dbReference type="EMBL" id="CCQ90548.1"/>
    </source>
</evidence>
<keyword evidence="5" id="KW-1005">Bacterial flagellum biogenesis</keyword>
<evidence type="ECO:0000259" key="9">
    <source>
        <dbReference type="Pfam" id="PF02108"/>
    </source>
</evidence>
<gene>
    <name evidence="10" type="ORF">NITGR_310036</name>
</gene>
<reference evidence="10 11" key="1">
    <citation type="journal article" date="2013" name="Front. Microbiol.">
        <title>The genome of Nitrospina gracilis illuminates the metabolism and evolution of the major marine nitrite oxidizer.</title>
        <authorList>
            <person name="Luecker S."/>
            <person name="Nowka B."/>
            <person name="Rattei T."/>
            <person name="Spieck E."/>
            <person name="and Daims H."/>
        </authorList>
    </citation>
    <scope>NUCLEOTIDE SEQUENCE [LARGE SCALE GENOMIC DNA]</scope>
    <source>
        <strain evidence="10 11">3/211</strain>
    </source>
</reference>
<feature type="domain" description="Flagellar assembly protein FliH/Type III secretion system HrpE" evidence="9">
    <location>
        <begin position="127"/>
        <end position="246"/>
    </location>
</feature>
<evidence type="ECO:0000313" key="11">
    <source>
        <dbReference type="Proteomes" id="UP000011704"/>
    </source>
</evidence>
<feature type="compositionally biased region" description="Acidic residues" evidence="8">
    <location>
        <begin position="307"/>
        <end position="316"/>
    </location>
</feature>
<dbReference type="HOGENOM" id="CLU_860051_0_0_0"/>
<feature type="compositionally biased region" description="Basic and acidic residues" evidence="8">
    <location>
        <begin position="15"/>
        <end position="28"/>
    </location>
</feature>
<protein>
    <recommendedName>
        <fullName evidence="3">Flagellar assembly protein FliH</fullName>
    </recommendedName>
</protein>
<dbReference type="InterPro" id="IPR051472">
    <property type="entry name" value="T3SS_Stator/FliH"/>
</dbReference>
<evidence type="ECO:0000256" key="5">
    <source>
        <dbReference type="ARBA" id="ARBA00022795"/>
    </source>
</evidence>
<evidence type="ECO:0000256" key="2">
    <source>
        <dbReference type="ARBA" id="ARBA00006602"/>
    </source>
</evidence>
<evidence type="ECO:0000256" key="8">
    <source>
        <dbReference type="SAM" id="MobiDB-lite"/>
    </source>
</evidence>
<dbReference type="GO" id="GO:0005829">
    <property type="term" value="C:cytosol"/>
    <property type="evidence" value="ECO:0007669"/>
    <property type="project" value="TreeGrafter"/>
</dbReference>
<dbReference type="EMBL" id="CAQJ01000035">
    <property type="protein sequence ID" value="CCQ90548.1"/>
    <property type="molecule type" value="Genomic_DNA"/>
</dbReference>
<evidence type="ECO:0000256" key="3">
    <source>
        <dbReference type="ARBA" id="ARBA00016507"/>
    </source>
</evidence>
<dbReference type="PANTHER" id="PTHR34982">
    <property type="entry name" value="YOP PROTEINS TRANSLOCATION PROTEIN L"/>
    <property type="match status" value="1"/>
</dbReference>
<keyword evidence="6" id="KW-0653">Protein transport</keyword>
<keyword evidence="11" id="KW-1185">Reference proteome</keyword>
<dbReference type="GO" id="GO:0044781">
    <property type="term" value="P:bacterial-type flagellum organization"/>
    <property type="evidence" value="ECO:0007669"/>
    <property type="project" value="UniProtKB-KW"/>
</dbReference>
<comment type="function">
    <text evidence="1">Needed for flagellar regrowth and assembly.</text>
</comment>
<keyword evidence="4" id="KW-0813">Transport</keyword>
<dbReference type="InParanoid" id="M1YZ68"/>
<evidence type="ECO:0000256" key="1">
    <source>
        <dbReference type="ARBA" id="ARBA00003041"/>
    </source>
</evidence>
<dbReference type="PANTHER" id="PTHR34982:SF1">
    <property type="entry name" value="FLAGELLAR ASSEMBLY PROTEIN FLIH"/>
    <property type="match status" value="1"/>
</dbReference>
<proteinExistence type="inferred from homology"/>
<dbReference type="Proteomes" id="UP000011704">
    <property type="component" value="Unassembled WGS sequence"/>
</dbReference>
<comment type="similarity">
    <text evidence="2">Belongs to the FliH family.</text>
</comment>
<keyword evidence="7" id="KW-1006">Bacterial flagellum protein export</keyword>